<dbReference type="AlphaFoldDB" id="A0A821WU43"/>
<proteinExistence type="predicted"/>
<reference evidence="1" key="1">
    <citation type="submission" date="2021-02" db="EMBL/GenBank/DDBJ databases">
        <authorList>
            <person name="Nowell W R."/>
        </authorList>
    </citation>
    <scope>NUCLEOTIDE SEQUENCE</scope>
</reference>
<protein>
    <submittedName>
        <fullName evidence="1">Uncharacterized protein</fullName>
    </submittedName>
</protein>
<organism evidence="1 2">
    <name type="scientific">Rotaria socialis</name>
    <dbReference type="NCBI Taxonomy" id="392032"/>
    <lineage>
        <taxon>Eukaryota</taxon>
        <taxon>Metazoa</taxon>
        <taxon>Spiralia</taxon>
        <taxon>Gnathifera</taxon>
        <taxon>Rotifera</taxon>
        <taxon>Eurotatoria</taxon>
        <taxon>Bdelloidea</taxon>
        <taxon>Philodinida</taxon>
        <taxon>Philodinidae</taxon>
        <taxon>Rotaria</taxon>
    </lineage>
</organism>
<sequence length="80" mass="8043">PQQMYYTSTGAQAIYQAGGQSYVLASAAPTPGSVTTTGAPVMYSAGPALHNGATQQHPSQSQQQIAYQITAASGQPTAAG</sequence>
<name>A0A821WU43_9BILA</name>
<keyword evidence="2" id="KW-1185">Reference proteome</keyword>
<accession>A0A821WU43</accession>
<comment type="caution">
    <text evidence="1">The sequence shown here is derived from an EMBL/GenBank/DDBJ whole genome shotgun (WGS) entry which is preliminary data.</text>
</comment>
<feature type="non-terminal residue" evidence="1">
    <location>
        <position position="80"/>
    </location>
</feature>
<dbReference type="Proteomes" id="UP000663873">
    <property type="component" value="Unassembled WGS sequence"/>
</dbReference>
<evidence type="ECO:0000313" key="2">
    <source>
        <dbReference type="Proteomes" id="UP000663873"/>
    </source>
</evidence>
<feature type="non-terminal residue" evidence="1">
    <location>
        <position position="1"/>
    </location>
</feature>
<gene>
    <name evidence="1" type="ORF">UJA718_LOCUS46877</name>
</gene>
<evidence type="ECO:0000313" key="1">
    <source>
        <dbReference type="EMBL" id="CAF4931230.1"/>
    </source>
</evidence>
<dbReference type="EMBL" id="CAJOBP010086125">
    <property type="protein sequence ID" value="CAF4931230.1"/>
    <property type="molecule type" value="Genomic_DNA"/>
</dbReference>